<dbReference type="Pfam" id="PF00385">
    <property type="entry name" value="Chromo"/>
    <property type="match status" value="1"/>
</dbReference>
<protein>
    <recommendedName>
        <fullName evidence="8">Chromo domain-containing protein</fullName>
    </recommendedName>
</protein>
<evidence type="ECO:0008006" key="8">
    <source>
        <dbReference type="Google" id="ProtNLM"/>
    </source>
</evidence>
<dbReference type="SUPFAM" id="SSF54160">
    <property type="entry name" value="Chromo domain-like"/>
    <property type="match status" value="1"/>
</dbReference>
<dbReference type="EMBL" id="CAOQHR010000002">
    <property type="protein sequence ID" value="CAI6328565.1"/>
    <property type="molecule type" value="Genomic_DNA"/>
</dbReference>
<feature type="domain" description="Chromo" evidence="4">
    <location>
        <begin position="37"/>
        <end position="97"/>
    </location>
</feature>
<evidence type="ECO:0000256" key="3">
    <source>
        <dbReference type="SAM" id="MobiDB-lite"/>
    </source>
</evidence>
<dbReference type="PROSITE" id="PS50013">
    <property type="entry name" value="CHROMO_2"/>
    <property type="match status" value="1"/>
</dbReference>
<feature type="compositionally biased region" description="Polar residues" evidence="3">
    <location>
        <begin position="439"/>
        <end position="448"/>
    </location>
</feature>
<dbReference type="InterPro" id="IPR016197">
    <property type="entry name" value="Chromo-like_dom_sf"/>
</dbReference>
<dbReference type="InterPro" id="IPR000571">
    <property type="entry name" value="Znf_CCCH"/>
</dbReference>
<feature type="region of interest" description="Disordered" evidence="3">
    <location>
        <begin position="1221"/>
        <end position="1240"/>
    </location>
</feature>
<evidence type="ECO:0000259" key="5">
    <source>
        <dbReference type="PROSITE" id="PS50103"/>
    </source>
</evidence>
<feature type="compositionally biased region" description="Basic and acidic residues" evidence="3">
    <location>
        <begin position="402"/>
        <end position="412"/>
    </location>
</feature>
<dbReference type="PROSITE" id="PS50103">
    <property type="entry name" value="ZF_C3H1"/>
    <property type="match status" value="4"/>
</dbReference>
<dbReference type="InterPro" id="IPR000953">
    <property type="entry name" value="Chromo/chromo_shadow_dom"/>
</dbReference>
<feature type="region of interest" description="Disordered" evidence="3">
    <location>
        <begin position="625"/>
        <end position="645"/>
    </location>
</feature>
<feature type="zinc finger region" description="C3H1-type" evidence="2">
    <location>
        <begin position="480"/>
        <end position="508"/>
    </location>
</feature>
<evidence type="ECO:0000256" key="1">
    <source>
        <dbReference type="ARBA" id="ARBA00011353"/>
    </source>
</evidence>
<feature type="compositionally biased region" description="Low complexity" evidence="3">
    <location>
        <begin position="304"/>
        <end position="318"/>
    </location>
</feature>
<dbReference type="Gene3D" id="3.30.1370.210">
    <property type="match status" value="1"/>
</dbReference>
<evidence type="ECO:0000256" key="2">
    <source>
        <dbReference type="PROSITE-ProRule" id="PRU00723"/>
    </source>
</evidence>
<feature type="zinc finger region" description="C3H1-type" evidence="2">
    <location>
        <begin position="742"/>
        <end position="772"/>
    </location>
</feature>
<feature type="region of interest" description="Disordered" evidence="3">
    <location>
        <begin position="120"/>
        <end position="475"/>
    </location>
</feature>
<keyword evidence="7" id="KW-1185">Reference proteome</keyword>
<feature type="zinc finger region" description="C3H1-type" evidence="2">
    <location>
        <begin position="789"/>
        <end position="816"/>
    </location>
</feature>
<reference evidence="6" key="1">
    <citation type="submission" date="2023-01" db="EMBL/GenBank/DDBJ databases">
        <authorList>
            <person name="Van Ghelder C."/>
            <person name="Rancurel C."/>
        </authorList>
    </citation>
    <scope>NUCLEOTIDE SEQUENCE</scope>
    <source>
        <strain evidence="6">CNCM I-4278</strain>
    </source>
</reference>
<comment type="subunit">
    <text evidence="1">Component of the NuA4 histone acetyltransferase complex.</text>
</comment>
<feature type="domain" description="C3H1-type" evidence="5">
    <location>
        <begin position="480"/>
        <end position="508"/>
    </location>
</feature>
<dbReference type="GO" id="GO:0008270">
    <property type="term" value="F:zinc ion binding"/>
    <property type="evidence" value="ECO:0007669"/>
    <property type="project" value="UniProtKB-KW"/>
</dbReference>
<name>A0A9W4UA47_9PLEO</name>
<keyword evidence="2" id="KW-0479">Metal-binding</keyword>
<feature type="compositionally biased region" description="Basic residues" evidence="3">
    <location>
        <begin position="121"/>
        <end position="134"/>
    </location>
</feature>
<accession>A0A9W4UA47</accession>
<feature type="region of interest" description="Disordered" evidence="3">
    <location>
        <begin position="889"/>
        <end position="919"/>
    </location>
</feature>
<dbReference type="OrthoDB" id="1918685at2759"/>
<gene>
    <name evidence="6" type="ORF">PDIGIT_LOCUS3995</name>
</gene>
<evidence type="ECO:0000313" key="7">
    <source>
        <dbReference type="Proteomes" id="UP001152607"/>
    </source>
</evidence>
<comment type="caution">
    <text evidence="6">The sequence shown here is derived from an EMBL/GenBank/DDBJ whole genome shotgun (WGS) entry which is preliminary data.</text>
</comment>
<dbReference type="SMART" id="SM00298">
    <property type="entry name" value="CHROMO"/>
    <property type="match status" value="1"/>
</dbReference>
<feature type="domain" description="C3H1-type" evidence="5">
    <location>
        <begin position="789"/>
        <end position="816"/>
    </location>
</feature>
<organism evidence="6 7">
    <name type="scientific">Periconia digitata</name>
    <dbReference type="NCBI Taxonomy" id="1303443"/>
    <lineage>
        <taxon>Eukaryota</taxon>
        <taxon>Fungi</taxon>
        <taxon>Dikarya</taxon>
        <taxon>Ascomycota</taxon>
        <taxon>Pezizomycotina</taxon>
        <taxon>Dothideomycetes</taxon>
        <taxon>Pleosporomycetidae</taxon>
        <taxon>Pleosporales</taxon>
        <taxon>Massarineae</taxon>
        <taxon>Periconiaceae</taxon>
        <taxon>Periconia</taxon>
    </lineage>
</organism>
<feature type="region of interest" description="Disordered" evidence="3">
    <location>
        <begin position="662"/>
        <end position="710"/>
    </location>
</feature>
<dbReference type="Proteomes" id="UP001152607">
    <property type="component" value="Unassembled WGS sequence"/>
</dbReference>
<dbReference type="InterPro" id="IPR023780">
    <property type="entry name" value="Chromo_domain"/>
</dbReference>
<feature type="domain" description="C3H1-type" evidence="5">
    <location>
        <begin position="742"/>
        <end position="772"/>
    </location>
</feature>
<keyword evidence="2" id="KW-0862">Zinc</keyword>
<dbReference type="Gene3D" id="2.40.50.40">
    <property type="match status" value="1"/>
</dbReference>
<proteinExistence type="predicted"/>
<feature type="domain" description="C3H1-type" evidence="5">
    <location>
        <begin position="529"/>
        <end position="559"/>
    </location>
</feature>
<sequence length="1350" mass="150873">MIVRLSLDEYDRHYDTDDVSVTSTVPDDQAIDGHGYFEVEAILSEGNNVDDGTTVYLTKWQGYPPHECTWEPREHIENTGMLRLWEANKRKMSEDDFTELADSNHDLFEEAKIKAQELKQKRQLKRKKKRKRRAPAQQPPDESDDSNEDVPLIARKRAPGQQTQRSSENEQHRDSNSNPNKRASLNRPRVIVIDSSDSSDEASDDFLKPLFDDTGSEPRANGGLDSLFYDVGSEPTAKGHEVTQRSARSTELALVPGPSKEKRHKTTRISTAKDMQEKRSEVPAHPSATKGLQRRRGSGSTVDNANASATKTASTNATHAEKSGGKSGAHTSTSKAVRGKPSSAKDAATTTKSGPSTSKPMTKITPSNNKDTARIRSPIRIVNGPKPRSRESKTTRHFQTLHARDSGRKRFQAEGTPDPASLEFVNGIPTGKAPPRAQPKTSIQTTDNPFGRRESSSRRLVYNSSPSPPPTYPLQPYEIDKVPMVCLDFRSGNCPYSAQDCRFMHRHTSPSGRPYKVGPLDGKIPGKYLKPALTCHYWLRTAGGCTKTAEDCDFAHRNTGRVKPGPNHSVEIIDRNEIPVKDKSTNSTQAAEKPISPSQAAMGFISPPQAAENPITLTQAVAKPVAPTQPTKKPVAPTQPTEKPVAPTQLVEKLVPPAQPAEKSILPTQPTGKPVSPTQPPTRKPVSPTQPVEKLVPPAQPAEKPMAPTPASIHRFIDPLPLVVGRHDPTTSVAAPVAQIPMKNRITCRYWLRGYLGCKMSPEACNFAHWNTGRITAHNGIDINEQPLFVPERTCYFWNQHECPKEDQCENAHKYTGFIATAPPGWKSKITAHDKYRYKDGYTEQYTCYLWTQSMCEKKPESCHFVHAWGGIDVADPPLGFVQLPSIHGQQSVQPTPGHAQLDKHKAPVQTPGAQGEEKEGDDLVNALPVIHMHRPKNATLAAAQPTLSVKSQAPATPVEKSTMDLKKRIEQACKLNFKEMFVYNSETVQDATLDKRAFLVFHPCHHLEELEVLTRWLLIHHVEVFNFWSNGGEWDAFKNEIAQGGTGIVITHPDFELFAEISGFSQILKANVRIWSIGHQPGLEFDTNLPHIFPDIQYRYDRIEIFPHGGIVYITDDVFLNQPTQALDIIKHFIAKVEACRRIIDGPIDPWRLVDFLPWRIGVRPDFMEFLYNTVLRYEAVPINKNPNLQAAIAARRSSLLALYKLLSAYPYIEQDIPYASENDDGTGPNPAIPDPHPPYSTRADDFFPIISERRAVMEDTFYRALSVSQSAANTSMVEYFGDMLLVLRHSYRRYFVVHSTPKDVSAQDWVQRINVLEEVITPERCMELLRNKEGKGFEFFEWASFAEG</sequence>
<dbReference type="GO" id="GO:0006338">
    <property type="term" value="P:chromatin remodeling"/>
    <property type="evidence" value="ECO:0007669"/>
    <property type="project" value="UniProtKB-ARBA"/>
</dbReference>
<keyword evidence="2" id="KW-0863">Zinc-finger</keyword>
<evidence type="ECO:0000313" key="6">
    <source>
        <dbReference type="EMBL" id="CAI6328565.1"/>
    </source>
</evidence>
<dbReference type="CDD" id="cd18966">
    <property type="entry name" value="chromodomain"/>
    <property type="match status" value="1"/>
</dbReference>
<feature type="compositionally biased region" description="Low complexity" evidence="3">
    <location>
        <begin position="349"/>
        <end position="363"/>
    </location>
</feature>
<evidence type="ECO:0000259" key="4">
    <source>
        <dbReference type="PROSITE" id="PS50013"/>
    </source>
</evidence>
<dbReference type="SMART" id="SM00356">
    <property type="entry name" value="ZnF_C3H1"/>
    <property type="match status" value="5"/>
</dbReference>
<feature type="zinc finger region" description="C3H1-type" evidence="2">
    <location>
        <begin position="529"/>
        <end position="559"/>
    </location>
</feature>